<sequence length="256" mass="27049">MSEDVGVPAHDAGRPLTWTDVVGDSRVGLVDLDGHGTTALMNDAARELLQLLREGVAGHDGEGSAAAAVTAEAPRPALLRDRRARGPLSVRGDLTELLATYAPAMAETIRREGRGPQRSSSGPAGPLGPSRVVSCPSSRGRRLVRIDGYRRSGNRFLVTLVDVTSVERDPAPEVGSAGTSEAAIGWELADTLAQRLVTAETALDLGRDEFGRRLVAEARALVQTRIGEHVRRSGGLAPGVVRRQGGPDDVSTMDER</sequence>
<gene>
    <name evidence="2" type="ORF">J2S63_000075</name>
</gene>
<proteinExistence type="predicted"/>
<feature type="region of interest" description="Disordered" evidence="1">
    <location>
        <begin position="236"/>
        <end position="256"/>
    </location>
</feature>
<name>A0ABU2BPH3_9ACTN</name>
<accession>A0ABU2BPH3</accession>
<keyword evidence="3" id="KW-1185">Reference proteome</keyword>
<dbReference type="RefSeq" id="WP_310297101.1">
    <property type="nucleotide sequence ID" value="NZ_BAAAPS010000006.1"/>
</dbReference>
<feature type="region of interest" description="Disordered" evidence="1">
    <location>
        <begin position="109"/>
        <end position="136"/>
    </location>
</feature>
<evidence type="ECO:0000313" key="3">
    <source>
        <dbReference type="Proteomes" id="UP001183648"/>
    </source>
</evidence>
<reference evidence="2 3" key="1">
    <citation type="submission" date="2023-07" db="EMBL/GenBank/DDBJ databases">
        <title>Sequencing the genomes of 1000 actinobacteria strains.</title>
        <authorList>
            <person name="Klenk H.-P."/>
        </authorList>
    </citation>
    <scope>NUCLEOTIDE SEQUENCE [LARGE SCALE GENOMIC DNA]</scope>
    <source>
        <strain evidence="2 3">DSM 19426</strain>
    </source>
</reference>
<evidence type="ECO:0000313" key="2">
    <source>
        <dbReference type="EMBL" id="MDR7360522.1"/>
    </source>
</evidence>
<protein>
    <submittedName>
        <fullName evidence="2">Uncharacterized protein</fullName>
    </submittedName>
</protein>
<dbReference type="Proteomes" id="UP001183648">
    <property type="component" value="Unassembled WGS sequence"/>
</dbReference>
<comment type="caution">
    <text evidence="2">The sequence shown here is derived from an EMBL/GenBank/DDBJ whole genome shotgun (WGS) entry which is preliminary data.</text>
</comment>
<feature type="compositionally biased region" description="Low complexity" evidence="1">
    <location>
        <begin position="119"/>
        <end position="130"/>
    </location>
</feature>
<dbReference type="EMBL" id="JAVDYG010000001">
    <property type="protein sequence ID" value="MDR7360522.1"/>
    <property type="molecule type" value="Genomic_DNA"/>
</dbReference>
<evidence type="ECO:0000256" key="1">
    <source>
        <dbReference type="SAM" id="MobiDB-lite"/>
    </source>
</evidence>
<organism evidence="2 3">
    <name type="scientific">Nocardioides marmoribigeumensis</name>
    <dbReference type="NCBI Taxonomy" id="433649"/>
    <lineage>
        <taxon>Bacteria</taxon>
        <taxon>Bacillati</taxon>
        <taxon>Actinomycetota</taxon>
        <taxon>Actinomycetes</taxon>
        <taxon>Propionibacteriales</taxon>
        <taxon>Nocardioidaceae</taxon>
        <taxon>Nocardioides</taxon>
    </lineage>
</organism>